<evidence type="ECO:0000256" key="4">
    <source>
        <dbReference type="ARBA" id="ARBA00022989"/>
    </source>
</evidence>
<evidence type="ECO:0000313" key="8">
    <source>
        <dbReference type="EMBL" id="MRN54128.1"/>
    </source>
</evidence>
<feature type="transmembrane region" description="Helical" evidence="6">
    <location>
        <begin position="180"/>
        <end position="200"/>
    </location>
</feature>
<feature type="transmembrane region" description="Helical" evidence="6">
    <location>
        <begin position="206"/>
        <end position="228"/>
    </location>
</feature>
<dbReference type="InterPro" id="IPR050638">
    <property type="entry name" value="AA-Vitamin_Transporters"/>
</dbReference>
<feature type="domain" description="EamA" evidence="7">
    <location>
        <begin position="8"/>
        <end position="136"/>
    </location>
</feature>
<evidence type="ECO:0000256" key="2">
    <source>
        <dbReference type="ARBA" id="ARBA00007362"/>
    </source>
</evidence>
<feature type="transmembrane region" description="Helical" evidence="6">
    <location>
        <begin position="38"/>
        <end position="55"/>
    </location>
</feature>
<dbReference type="InterPro" id="IPR037185">
    <property type="entry name" value="EmrE-like"/>
</dbReference>
<organism evidence="8 9">
    <name type="scientific">Paenibacillus monticola</name>
    <dbReference type="NCBI Taxonomy" id="2666075"/>
    <lineage>
        <taxon>Bacteria</taxon>
        <taxon>Bacillati</taxon>
        <taxon>Bacillota</taxon>
        <taxon>Bacilli</taxon>
        <taxon>Bacillales</taxon>
        <taxon>Paenibacillaceae</taxon>
        <taxon>Paenibacillus</taxon>
    </lineage>
</organism>
<dbReference type="PANTHER" id="PTHR32322">
    <property type="entry name" value="INNER MEMBRANE TRANSPORTER"/>
    <property type="match status" value="1"/>
</dbReference>
<name>A0A7X2L2F1_9BACL</name>
<feature type="transmembrane region" description="Helical" evidence="6">
    <location>
        <begin position="123"/>
        <end position="141"/>
    </location>
</feature>
<feature type="domain" description="EamA" evidence="7">
    <location>
        <begin position="150"/>
        <end position="282"/>
    </location>
</feature>
<reference evidence="8 9" key="1">
    <citation type="submission" date="2019-11" db="EMBL/GenBank/DDBJ databases">
        <title>Paenibacillus monticola sp. nov., a novel PGPR strain isolated from mountain sample in China.</title>
        <authorList>
            <person name="Zhao Q."/>
            <person name="Li H.-P."/>
            <person name="Zhang J.-L."/>
        </authorList>
    </citation>
    <scope>NUCLEOTIDE SEQUENCE [LARGE SCALE GENOMIC DNA]</scope>
    <source>
        <strain evidence="8 9">LC-T2</strain>
    </source>
</reference>
<feature type="transmembrane region" description="Helical" evidence="6">
    <location>
        <begin position="147"/>
        <end position="168"/>
    </location>
</feature>
<feature type="transmembrane region" description="Helical" evidence="6">
    <location>
        <begin position="263"/>
        <end position="282"/>
    </location>
</feature>
<keyword evidence="3 6" id="KW-0812">Transmembrane</keyword>
<evidence type="ECO:0000313" key="9">
    <source>
        <dbReference type="Proteomes" id="UP000463051"/>
    </source>
</evidence>
<gene>
    <name evidence="8" type="ORF">GJB61_14170</name>
</gene>
<evidence type="ECO:0000259" key="7">
    <source>
        <dbReference type="Pfam" id="PF00892"/>
    </source>
</evidence>
<dbReference type="PANTHER" id="PTHR32322:SF9">
    <property type="entry name" value="AMINO-ACID METABOLITE EFFLUX PUMP-RELATED"/>
    <property type="match status" value="1"/>
</dbReference>
<feature type="transmembrane region" description="Helical" evidence="6">
    <location>
        <begin position="67"/>
        <end position="87"/>
    </location>
</feature>
<dbReference type="GO" id="GO:0016020">
    <property type="term" value="C:membrane"/>
    <property type="evidence" value="ECO:0007669"/>
    <property type="project" value="UniProtKB-SubCell"/>
</dbReference>
<comment type="similarity">
    <text evidence="2">Belongs to the EamA transporter family.</text>
</comment>
<evidence type="ECO:0000256" key="5">
    <source>
        <dbReference type="ARBA" id="ARBA00023136"/>
    </source>
</evidence>
<protein>
    <submittedName>
        <fullName evidence="8">EamA family transporter</fullName>
    </submittedName>
</protein>
<comment type="caution">
    <text evidence="8">The sequence shown here is derived from an EMBL/GenBank/DDBJ whole genome shotgun (WGS) entry which is preliminary data.</text>
</comment>
<comment type="subcellular location">
    <subcellularLocation>
        <location evidence="1">Endomembrane system</location>
        <topology evidence="1">Multi-pass membrane protein</topology>
    </subcellularLocation>
</comment>
<keyword evidence="4 6" id="KW-1133">Transmembrane helix</keyword>
<sequence length="301" mass="32557">MSRKDLSTLLLLALIWGASFLFMRIASPEFGPVFTTELRVSLAAAALLIYARFTRRQLDIWRHWKKFLILGGLNAALPFTLICMAELNLSASLAAILNATTPMFTALAAWGTLQERPGWAKTVGLGVGLFGVVVLVGWSPVPMEGKILLSVLFSLGAALSYGFGGLYASRASQGLEPLTLAVGQQLGASVLLLPLAVIFTPRHMPSSAAVFSVIGLSLLCTSIAYLLYFRLIRNVGAVKTVSVTFLVPIFGILWGAIFLNEQIYLNTIIGLIIILLSVTLVNRKARPKGGNRVELADQRRV</sequence>
<dbReference type="Proteomes" id="UP000463051">
    <property type="component" value="Unassembled WGS sequence"/>
</dbReference>
<evidence type="ECO:0000256" key="3">
    <source>
        <dbReference type="ARBA" id="ARBA00022692"/>
    </source>
</evidence>
<feature type="transmembrane region" description="Helical" evidence="6">
    <location>
        <begin position="240"/>
        <end position="257"/>
    </location>
</feature>
<dbReference type="EMBL" id="WJXB01000004">
    <property type="protein sequence ID" value="MRN54128.1"/>
    <property type="molecule type" value="Genomic_DNA"/>
</dbReference>
<dbReference type="InterPro" id="IPR000620">
    <property type="entry name" value="EamA_dom"/>
</dbReference>
<dbReference type="SUPFAM" id="SSF103481">
    <property type="entry name" value="Multidrug resistance efflux transporter EmrE"/>
    <property type="match status" value="2"/>
</dbReference>
<dbReference type="RefSeq" id="WP_154119137.1">
    <property type="nucleotide sequence ID" value="NZ_WJXB01000004.1"/>
</dbReference>
<dbReference type="Pfam" id="PF00892">
    <property type="entry name" value="EamA"/>
    <property type="match status" value="2"/>
</dbReference>
<accession>A0A7X2L2F1</accession>
<evidence type="ECO:0000256" key="1">
    <source>
        <dbReference type="ARBA" id="ARBA00004127"/>
    </source>
</evidence>
<feature type="transmembrane region" description="Helical" evidence="6">
    <location>
        <begin position="93"/>
        <end position="111"/>
    </location>
</feature>
<evidence type="ECO:0000256" key="6">
    <source>
        <dbReference type="SAM" id="Phobius"/>
    </source>
</evidence>
<dbReference type="AlphaFoldDB" id="A0A7X2L2F1"/>
<keyword evidence="9" id="KW-1185">Reference proteome</keyword>
<proteinExistence type="inferred from homology"/>
<keyword evidence="5 6" id="KW-0472">Membrane</keyword>